<reference evidence="2 3" key="1">
    <citation type="submission" date="2020-11" db="EMBL/GenBank/DDBJ databases">
        <title>Taxonomic investigation of Rahnella spp.</title>
        <authorList>
            <person name="Lee S.D."/>
        </authorList>
    </citation>
    <scope>NUCLEOTIDE SEQUENCE [LARGE SCALE GENOMIC DNA]</scope>
    <source>
        <strain evidence="2 3">SAP-10</strain>
    </source>
</reference>
<protein>
    <submittedName>
        <fullName evidence="2">RNA-directed DNA polymerase</fullName>
    </submittedName>
</protein>
<comment type="caution">
    <text evidence="2">The sequence shown here is derived from an EMBL/GenBank/DDBJ whole genome shotgun (WGS) entry which is preliminary data.</text>
</comment>
<dbReference type="RefSeq" id="WP_195816557.1">
    <property type="nucleotide sequence ID" value="NZ_JADOBH010000001.1"/>
</dbReference>
<evidence type="ECO:0000259" key="1">
    <source>
        <dbReference type="PROSITE" id="PS50878"/>
    </source>
</evidence>
<evidence type="ECO:0000313" key="3">
    <source>
        <dbReference type="Proteomes" id="UP000600307"/>
    </source>
</evidence>
<dbReference type="InterPro" id="IPR000477">
    <property type="entry name" value="RT_dom"/>
</dbReference>
<dbReference type="CDD" id="cd01646">
    <property type="entry name" value="RT_Bac_retron_I"/>
    <property type="match status" value="1"/>
</dbReference>
<keyword evidence="2" id="KW-0695">RNA-directed DNA polymerase</keyword>
<dbReference type="PROSITE" id="PS50878">
    <property type="entry name" value="RT_POL"/>
    <property type="match status" value="1"/>
</dbReference>
<name>A0ABS0DJA8_9GAMM</name>
<gene>
    <name evidence="2" type="ORF">IV431_00290</name>
</gene>
<accession>A0ABS0DJA8</accession>
<dbReference type="EMBL" id="JADOBH010000001">
    <property type="protein sequence ID" value="MBF7953987.1"/>
    <property type="molecule type" value="Genomic_DNA"/>
</dbReference>
<feature type="domain" description="Reverse transcriptase" evidence="1">
    <location>
        <begin position="80"/>
        <end position="338"/>
    </location>
</feature>
<dbReference type="Proteomes" id="UP000600307">
    <property type="component" value="Unassembled WGS sequence"/>
</dbReference>
<keyword evidence="3" id="KW-1185">Reference proteome</keyword>
<organism evidence="2 3">
    <name type="scientific">Rahnella victoriana</name>
    <dbReference type="NCBI Taxonomy" id="1510570"/>
    <lineage>
        <taxon>Bacteria</taxon>
        <taxon>Pseudomonadati</taxon>
        <taxon>Pseudomonadota</taxon>
        <taxon>Gammaproteobacteria</taxon>
        <taxon>Enterobacterales</taxon>
        <taxon>Yersiniaceae</taxon>
        <taxon>Rahnella</taxon>
    </lineage>
</organism>
<dbReference type="GO" id="GO:0003964">
    <property type="term" value="F:RNA-directed DNA polymerase activity"/>
    <property type="evidence" value="ECO:0007669"/>
    <property type="project" value="UniProtKB-KW"/>
</dbReference>
<evidence type="ECO:0000313" key="2">
    <source>
        <dbReference type="EMBL" id="MBF7953987.1"/>
    </source>
</evidence>
<keyword evidence="2" id="KW-0548">Nucleotidyltransferase</keyword>
<proteinExistence type="predicted"/>
<sequence length="668" mass="77892">MAKIKIDKHDFLRVILTDTLPYEVPINFLNEGIYFHLKSLQSTSVISKGVSSDIVEFLNIFFNYDGFTKPYNYRIHKNSNSKRLLSIPHPSIQKRIAGLYKEYDALITELCSRSPVSLRAANKVASRFYEKELVNYSEIDTKNGVEVESEAFEQTSVFASSYFTYKKYNFLYKYYDSYESHRIEKKFGHLTRFDISKCFHNIFVPSFGWAVKGKDFSKRYSDYFSLENKFQNLMIDANDSDNSGIIIGPEFSRIFAEIILQKIDLAIINEVKFKLKLVFDVDYTLRRYVDDYFLYTKDKTISKIIFEVILSVLEKFKLFVNESKTEFSEVPFITGLTIAKMDAKELVKDTFDRLINSSVNDRNDLMIASINPAREANKFIKNLKRLVKENNVNYESLSGYALGEIRRKIFKFLENESVRDSIVLKKTECLLDLLLFTLEISFFIYSMDIRVRTTYIITQLVVRINSITQVAHAAFKDDVRKKIYDESVLLLSKMKDKGKANSIETLNLLISIKTNFTDYPISEKDLLDLFEIQTIKGDTSDVNVISKKENCQIGYFQLMVLSSFIEHDYPSINDFIEQEILHVFSGYDSTEIKNTTDATCMFLDSMSNPYFSNDFKIELFSLVSKKISGSQFSDNKVINYLKNNEWFFTWKKENLAQILMKKELRSPY</sequence>
<keyword evidence="2" id="KW-0808">Transferase</keyword>
<dbReference type="NCBIfam" id="NF041748">
    <property type="entry name" value="Drt3b"/>
    <property type="match status" value="1"/>
</dbReference>